<evidence type="ECO:0000313" key="9">
    <source>
        <dbReference type="EMBL" id="MBC8596486.1"/>
    </source>
</evidence>
<reference evidence="9" key="1">
    <citation type="submission" date="2020-08" db="EMBL/GenBank/DDBJ databases">
        <title>Genome public.</title>
        <authorList>
            <person name="Liu C."/>
            <person name="Sun Q."/>
        </authorList>
    </citation>
    <scope>NUCLEOTIDE SEQUENCE</scope>
    <source>
        <strain evidence="9">NSJ-50</strain>
    </source>
</reference>
<dbReference type="EMBL" id="JACRTE010000006">
    <property type="protein sequence ID" value="MBC8596486.1"/>
    <property type="molecule type" value="Genomic_DNA"/>
</dbReference>
<feature type="transmembrane region" description="Helical" evidence="7">
    <location>
        <begin position="52"/>
        <end position="69"/>
    </location>
</feature>
<dbReference type="PANTHER" id="PTHR40074:SF2">
    <property type="entry name" value="O-ACETYLTRANSFERASE WECH"/>
    <property type="match status" value="1"/>
</dbReference>
<feature type="transmembrane region" description="Helical" evidence="7">
    <location>
        <begin position="207"/>
        <end position="226"/>
    </location>
</feature>
<evidence type="ECO:0000256" key="2">
    <source>
        <dbReference type="ARBA" id="ARBA00007400"/>
    </source>
</evidence>
<sequence>MNEKAAVRTREKWVDDVKVIACILVVLGHFFQSMTKANILSENDLYEWFNTTIYYFHVPLFFICSGYLYQKYSKVNSVGSWYRNVAKKVLALGVPYATFTTATWVLKKVFSSSVNDQIGGLGETLFLHPTAPYWYLYALFFIFLVTPTFNSVKAAAVGLVVALAAKSLILTGGYSVYAVSTVLSNEIWFVLGMSICVFNVQLKGRKVQGMICGVLFIILSIMVYTAEISSSAVSFVMGLLACVAVIMMVVGFEEKFGRGMDFLAKYTMPIFLMHTLFAAPMRSVLLKLGIGSSVIHVVLGLGISFVGPIIAAWIMKKTKWLEFFLYPNRFVKIRN</sequence>
<proteinExistence type="inferred from homology"/>
<feature type="transmembrane region" description="Helical" evidence="7">
    <location>
        <begin position="89"/>
        <end position="106"/>
    </location>
</feature>
<dbReference type="Proteomes" id="UP000647416">
    <property type="component" value="Unassembled WGS sequence"/>
</dbReference>
<evidence type="ECO:0000256" key="1">
    <source>
        <dbReference type="ARBA" id="ARBA00004651"/>
    </source>
</evidence>
<evidence type="ECO:0000256" key="4">
    <source>
        <dbReference type="ARBA" id="ARBA00022692"/>
    </source>
</evidence>
<comment type="similarity">
    <text evidence="2">Belongs to the acyltransferase 3 family.</text>
</comment>
<evidence type="ECO:0000256" key="5">
    <source>
        <dbReference type="ARBA" id="ARBA00022989"/>
    </source>
</evidence>
<comment type="caution">
    <text evidence="9">The sequence shown here is derived from an EMBL/GenBank/DDBJ whole genome shotgun (WGS) entry which is preliminary data.</text>
</comment>
<accession>A0A926F832</accession>
<feature type="domain" description="Acyltransferase 3" evidence="8">
    <location>
        <begin position="12"/>
        <end position="313"/>
    </location>
</feature>
<feature type="transmembrane region" description="Helical" evidence="7">
    <location>
        <begin position="152"/>
        <end position="170"/>
    </location>
</feature>
<feature type="transmembrane region" description="Helical" evidence="7">
    <location>
        <begin position="293"/>
        <end position="315"/>
    </location>
</feature>
<name>A0A926F832_9FIRM</name>
<keyword evidence="5 7" id="KW-1133">Transmembrane helix</keyword>
<comment type="subcellular location">
    <subcellularLocation>
        <location evidence="1">Cell membrane</location>
        <topology evidence="1">Multi-pass membrane protein</topology>
    </subcellularLocation>
</comment>
<keyword evidence="10" id="KW-1185">Reference proteome</keyword>
<evidence type="ECO:0000256" key="7">
    <source>
        <dbReference type="SAM" id="Phobius"/>
    </source>
</evidence>
<dbReference type="AlphaFoldDB" id="A0A926F832"/>
<feature type="transmembrane region" description="Helical" evidence="7">
    <location>
        <begin position="232"/>
        <end position="250"/>
    </location>
</feature>
<evidence type="ECO:0000256" key="3">
    <source>
        <dbReference type="ARBA" id="ARBA00022475"/>
    </source>
</evidence>
<protein>
    <submittedName>
        <fullName evidence="9">Acyltransferase</fullName>
    </submittedName>
</protein>
<organism evidence="9 10">
    <name type="scientific">Qingrenia yutianensis</name>
    <dbReference type="NCBI Taxonomy" id="2763676"/>
    <lineage>
        <taxon>Bacteria</taxon>
        <taxon>Bacillati</taxon>
        <taxon>Bacillota</taxon>
        <taxon>Clostridia</taxon>
        <taxon>Eubacteriales</taxon>
        <taxon>Oscillospiraceae</taxon>
        <taxon>Qingrenia</taxon>
    </lineage>
</organism>
<dbReference type="InterPro" id="IPR002656">
    <property type="entry name" value="Acyl_transf_3_dom"/>
</dbReference>
<keyword evidence="6 7" id="KW-0472">Membrane</keyword>
<keyword evidence="9" id="KW-0808">Transferase</keyword>
<feature type="transmembrane region" description="Helical" evidence="7">
    <location>
        <begin position="262"/>
        <end position="281"/>
    </location>
</feature>
<dbReference type="RefSeq" id="WP_262431955.1">
    <property type="nucleotide sequence ID" value="NZ_JACRTE010000006.1"/>
</dbReference>
<keyword evidence="4 7" id="KW-0812">Transmembrane</keyword>
<evidence type="ECO:0000313" key="10">
    <source>
        <dbReference type="Proteomes" id="UP000647416"/>
    </source>
</evidence>
<keyword evidence="9" id="KW-0012">Acyltransferase</keyword>
<dbReference type="GO" id="GO:0009246">
    <property type="term" value="P:enterobacterial common antigen biosynthetic process"/>
    <property type="evidence" value="ECO:0007669"/>
    <property type="project" value="TreeGrafter"/>
</dbReference>
<gene>
    <name evidence="9" type="ORF">H8706_06345</name>
</gene>
<evidence type="ECO:0000256" key="6">
    <source>
        <dbReference type="ARBA" id="ARBA00023136"/>
    </source>
</evidence>
<keyword evidence="3" id="KW-1003">Cell membrane</keyword>
<dbReference type="Pfam" id="PF01757">
    <property type="entry name" value="Acyl_transf_3"/>
    <property type="match status" value="1"/>
</dbReference>
<dbReference type="PANTHER" id="PTHR40074">
    <property type="entry name" value="O-ACETYLTRANSFERASE WECH"/>
    <property type="match status" value="1"/>
</dbReference>
<feature type="transmembrane region" description="Helical" evidence="7">
    <location>
        <begin position="12"/>
        <end position="32"/>
    </location>
</feature>
<feature type="transmembrane region" description="Helical" evidence="7">
    <location>
        <begin position="126"/>
        <end position="145"/>
    </location>
</feature>
<evidence type="ECO:0000259" key="8">
    <source>
        <dbReference type="Pfam" id="PF01757"/>
    </source>
</evidence>
<dbReference type="GO" id="GO:0016413">
    <property type="term" value="F:O-acetyltransferase activity"/>
    <property type="evidence" value="ECO:0007669"/>
    <property type="project" value="TreeGrafter"/>
</dbReference>
<dbReference type="GO" id="GO:0005886">
    <property type="term" value="C:plasma membrane"/>
    <property type="evidence" value="ECO:0007669"/>
    <property type="project" value="UniProtKB-SubCell"/>
</dbReference>